<evidence type="ECO:0000313" key="3">
    <source>
        <dbReference type="EMBL" id="OFI34052.1"/>
    </source>
</evidence>
<organism evidence="3 4">
    <name type="scientific">Alteromonas lipolytica</name>
    <dbReference type="NCBI Taxonomy" id="1856405"/>
    <lineage>
        <taxon>Bacteria</taxon>
        <taxon>Pseudomonadati</taxon>
        <taxon>Pseudomonadota</taxon>
        <taxon>Gammaproteobacteria</taxon>
        <taxon>Alteromonadales</taxon>
        <taxon>Alteromonadaceae</taxon>
        <taxon>Alteromonas/Salinimonas group</taxon>
        <taxon>Alteromonas</taxon>
    </lineage>
</organism>
<gene>
    <name evidence="3" type="ORF">BFC17_21110</name>
</gene>
<dbReference type="Pfam" id="PF13439">
    <property type="entry name" value="Glyco_transf_4"/>
    <property type="match status" value="1"/>
</dbReference>
<comment type="caution">
    <text evidence="3">The sequence shown here is derived from an EMBL/GenBank/DDBJ whole genome shotgun (WGS) entry which is preliminary data.</text>
</comment>
<dbReference type="PANTHER" id="PTHR45947:SF14">
    <property type="entry name" value="SLL1723 PROTEIN"/>
    <property type="match status" value="1"/>
</dbReference>
<feature type="domain" description="Glycosyltransferase subfamily 4-like N-terminal" evidence="2">
    <location>
        <begin position="9"/>
        <end position="168"/>
    </location>
</feature>
<dbReference type="Pfam" id="PF00534">
    <property type="entry name" value="Glycos_transf_1"/>
    <property type="match status" value="1"/>
</dbReference>
<sequence length="361" mass="41162">MHVVHRLDIGGLEKVLLNCINSLPGDEFEHRIVTLTGHSEAFSDLLEQPVSVIDLEKRQGNDWRIFKRFYNEIRAYKPDCIHTYNLATIELQFVAWLAGVKLRVHAEHGRDIFDPTGANKKYRLLRKLLSRFITVIVPVSQDLFNWLLNDVKITPAKLKLVVNGINTQHFSPTEQHQPNRDRFVFGHVGRLAKIKNQTLMIRAFGQAARQSAEFASHCQLKLIGGGECFDELNELVKQLALTSQVHLAGPKLDMKAEYDDFDVFVMSSLAEGIPMTLLESMACEIPPLVTRVGGIPEVIDEHCGWLYESEDEQALTKLMLDCFSDPEKVRLMGENSRQRIVAEYSEEAMVEAYRQIYQGRV</sequence>
<dbReference type="InterPro" id="IPR001296">
    <property type="entry name" value="Glyco_trans_1"/>
</dbReference>
<evidence type="ECO:0008006" key="5">
    <source>
        <dbReference type="Google" id="ProtNLM"/>
    </source>
</evidence>
<proteinExistence type="predicted"/>
<accession>A0A1E8FDP1</accession>
<dbReference type="EMBL" id="MJIC01000014">
    <property type="protein sequence ID" value="OFI34052.1"/>
    <property type="molecule type" value="Genomic_DNA"/>
</dbReference>
<evidence type="ECO:0000259" key="2">
    <source>
        <dbReference type="Pfam" id="PF13439"/>
    </source>
</evidence>
<name>A0A1E8FDP1_9ALTE</name>
<dbReference type="AlphaFoldDB" id="A0A1E8FDP1"/>
<dbReference type="InterPro" id="IPR028098">
    <property type="entry name" value="Glyco_trans_4-like_N"/>
</dbReference>
<dbReference type="Gene3D" id="3.40.50.2000">
    <property type="entry name" value="Glycogen Phosphorylase B"/>
    <property type="match status" value="2"/>
</dbReference>
<dbReference type="InterPro" id="IPR050194">
    <property type="entry name" value="Glycosyltransferase_grp1"/>
</dbReference>
<dbReference type="GO" id="GO:0016757">
    <property type="term" value="F:glycosyltransferase activity"/>
    <property type="evidence" value="ECO:0007669"/>
    <property type="project" value="InterPro"/>
</dbReference>
<feature type="domain" description="Glycosyl transferase family 1" evidence="1">
    <location>
        <begin position="174"/>
        <end position="339"/>
    </location>
</feature>
<protein>
    <recommendedName>
        <fullName evidence="5">Glycosyltransferase</fullName>
    </recommendedName>
</protein>
<dbReference type="SUPFAM" id="SSF53756">
    <property type="entry name" value="UDP-Glycosyltransferase/glycogen phosphorylase"/>
    <property type="match status" value="1"/>
</dbReference>
<dbReference type="PANTHER" id="PTHR45947">
    <property type="entry name" value="SULFOQUINOVOSYL TRANSFERASE SQD2"/>
    <property type="match status" value="1"/>
</dbReference>
<dbReference type="Proteomes" id="UP000176037">
    <property type="component" value="Unassembled WGS sequence"/>
</dbReference>
<keyword evidence="4" id="KW-1185">Reference proteome</keyword>
<reference evidence="3 4" key="1">
    <citation type="submission" date="2016-09" db="EMBL/GenBank/DDBJ databases">
        <title>Alteromonas lipolytica, a new species isolated from sea water.</title>
        <authorList>
            <person name="Wu Y.-H."/>
            <person name="Cheng H."/>
            <person name="Xu X.-W."/>
        </authorList>
    </citation>
    <scope>NUCLEOTIDE SEQUENCE [LARGE SCALE GENOMIC DNA]</scope>
    <source>
        <strain evidence="3 4">JW12</strain>
    </source>
</reference>
<evidence type="ECO:0000259" key="1">
    <source>
        <dbReference type="Pfam" id="PF00534"/>
    </source>
</evidence>
<evidence type="ECO:0000313" key="4">
    <source>
        <dbReference type="Proteomes" id="UP000176037"/>
    </source>
</evidence>
<dbReference type="STRING" id="1856405.BFC17_21110"/>